<evidence type="ECO:0000256" key="1">
    <source>
        <dbReference type="ARBA" id="ARBA00004608"/>
    </source>
</evidence>
<keyword evidence="4" id="KW-0967">Endosome</keyword>
<dbReference type="Proteomes" id="UP000019132">
    <property type="component" value="Unassembled WGS sequence"/>
</dbReference>
<proteinExistence type="inferred from homology"/>
<dbReference type="GO" id="GO:0000815">
    <property type="term" value="C:ESCRT III complex"/>
    <property type="evidence" value="ECO:0007669"/>
    <property type="project" value="TreeGrafter"/>
</dbReference>
<dbReference type="InParanoid" id="K3XAW8"/>
<name>K3XAW8_GLOUD</name>
<reference evidence="8" key="3">
    <citation type="submission" date="2015-02" db="UniProtKB">
        <authorList>
            <consortium name="EnsemblProtists"/>
        </authorList>
    </citation>
    <scope>IDENTIFICATION</scope>
    <source>
        <strain evidence="8">DAOM BR144</strain>
    </source>
</reference>
<dbReference type="EnsemblProtists" id="PYU1_T014367">
    <property type="protein sequence ID" value="PYU1_T014367"/>
    <property type="gene ID" value="PYU1_G014337"/>
</dbReference>
<keyword evidence="6" id="KW-0472">Membrane</keyword>
<sequence length="237" mass="26138">MGGSSSKVKKAAASPAHAPPPKSNTQAQVTSKDKAILDLKNARDRLKKYQVRLDIEAQQLHESAKKLLQAEKRDRAKLALKVKKFKEQQIKQADEHLLTVLEMLDTVEWETQQLKVFEGLKAGNSILNAIHKEMTVEAVENLMLETEEAQETANEISRLIGGSLTVEDEDAVLLELAEIERLEAEALALAMPEAPTAEPTAIDDDLVVLEDSTQARKAATQAKAQLKMKVKREAITA</sequence>
<keyword evidence="3" id="KW-0813">Transport</keyword>
<dbReference type="eggNOG" id="KOG2910">
    <property type="taxonomic scope" value="Eukaryota"/>
</dbReference>
<dbReference type="GO" id="GO:0005771">
    <property type="term" value="C:multivesicular body"/>
    <property type="evidence" value="ECO:0007669"/>
    <property type="project" value="TreeGrafter"/>
</dbReference>
<evidence type="ECO:0000256" key="6">
    <source>
        <dbReference type="ARBA" id="ARBA00023136"/>
    </source>
</evidence>
<feature type="compositionally biased region" description="Low complexity" evidence="7">
    <location>
        <begin position="1"/>
        <end position="16"/>
    </location>
</feature>
<evidence type="ECO:0008006" key="10">
    <source>
        <dbReference type="Google" id="ProtNLM"/>
    </source>
</evidence>
<dbReference type="OMA" id="RAKQPAM"/>
<organism evidence="8 9">
    <name type="scientific">Globisporangium ultimum (strain ATCC 200006 / CBS 805.95 / DAOM BR144)</name>
    <name type="common">Pythium ultimum</name>
    <dbReference type="NCBI Taxonomy" id="431595"/>
    <lineage>
        <taxon>Eukaryota</taxon>
        <taxon>Sar</taxon>
        <taxon>Stramenopiles</taxon>
        <taxon>Oomycota</taxon>
        <taxon>Peronosporomycetes</taxon>
        <taxon>Pythiales</taxon>
        <taxon>Pythiaceae</taxon>
        <taxon>Globisporangium</taxon>
    </lineage>
</organism>
<dbReference type="PANTHER" id="PTHR22761:SF5">
    <property type="entry name" value="CHARGED MULTIVESICULAR BODY PROTEIN 6"/>
    <property type="match status" value="1"/>
</dbReference>
<dbReference type="AlphaFoldDB" id="K3XAW8"/>
<feature type="region of interest" description="Disordered" evidence="7">
    <location>
        <begin position="1"/>
        <end position="34"/>
    </location>
</feature>
<dbReference type="InterPro" id="IPR005024">
    <property type="entry name" value="Snf7_fam"/>
</dbReference>
<dbReference type="VEuPathDB" id="FungiDB:PYU1_G014337"/>
<dbReference type="GO" id="GO:0006900">
    <property type="term" value="P:vesicle budding from membrane"/>
    <property type="evidence" value="ECO:0007669"/>
    <property type="project" value="TreeGrafter"/>
</dbReference>
<evidence type="ECO:0000256" key="5">
    <source>
        <dbReference type="ARBA" id="ARBA00022927"/>
    </source>
</evidence>
<keyword evidence="5" id="KW-0653">Protein transport</keyword>
<reference evidence="9" key="1">
    <citation type="journal article" date="2010" name="Genome Biol.">
        <title>Genome sequence of the necrotrophic plant pathogen Pythium ultimum reveals original pathogenicity mechanisms and effector repertoire.</title>
        <authorList>
            <person name="Levesque C.A."/>
            <person name="Brouwer H."/>
            <person name="Cano L."/>
            <person name="Hamilton J.P."/>
            <person name="Holt C."/>
            <person name="Huitema E."/>
            <person name="Raffaele S."/>
            <person name="Robideau G.P."/>
            <person name="Thines M."/>
            <person name="Win J."/>
            <person name="Zerillo M.M."/>
            <person name="Beakes G.W."/>
            <person name="Boore J.L."/>
            <person name="Busam D."/>
            <person name="Dumas B."/>
            <person name="Ferriera S."/>
            <person name="Fuerstenberg S.I."/>
            <person name="Gachon C.M."/>
            <person name="Gaulin E."/>
            <person name="Govers F."/>
            <person name="Grenville-Briggs L."/>
            <person name="Horner N."/>
            <person name="Hostetler J."/>
            <person name="Jiang R.H."/>
            <person name="Johnson J."/>
            <person name="Krajaejun T."/>
            <person name="Lin H."/>
            <person name="Meijer H.J."/>
            <person name="Moore B."/>
            <person name="Morris P."/>
            <person name="Phuntmart V."/>
            <person name="Puiu D."/>
            <person name="Shetty J."/>
            <person name="Stajich J.E."/>
            <person name="Tripathy S."/>
            <person name="Wawra S."/>
            <person name="van West P."/>
            <person name="Whitty B.R."/>
            <person name="Coutinho P.M."/>
            <person name="Henrissat B."/>
            <person name="Martin F."/>
            <person name="Thomas P.D."/>
            <person name="Tyler B.M."/>
            <person name="De Vries R.P."/>
            <person name="Kamoun S."/>
            <person name="Yandell M."/>
            <person name="Tisserat N."/>
            <person name="Buell C.R."/>
        </authorList>
    </citation>
    <scope>NUCLEOTIDE SEQUENCE</scope>
    <source>
        <strain evidence="9">DAOM:BR144</strain>
    </source>
</reference>
<comment type="subcellular location">
    <subcellularLocation>
        <location evidence="1">Endosome membrane</location>
    </subcellularLocation>
</comment>
<dbReference type="FunCoup" id="K3XAW8">
    <property type="interactions" value="341"/>
</dbReference>
<evidence type="ECO:0000313" key="9">
    <source>
        <dbReference type="Proteomes" id="UP000019132"/>
    </source>
</evidence>
<accession>K3XAW8</accession>
<reference evidence="9" key="2">
    <citation type="submission" date="2010-04" db="EMBL/GenBank/DDBJ databases">
        <authorList>
            <person name="Buell R."/>
            <person name="Hamilton J."/>
            <person name="Hostetler J."/>
        </authorList>
    </citation>
    <scope>NUCLEOTIDE SEQUENCE [LARGE SCALE GENOMIC DNA]</scope>
    <source>
        <strain evidence="9">DAOM:BR144</strain>
    </source>
</reference>
<dbReference type="Pfam" id="PF03357">
    <property type="entry name" value="Snf7"/>
    <property type="match status" value="1"/>
</dbReference>
<evidence type="ECO:0000256" key="4">
    <source>
        <dbReference type="ARBA" id="ARBA00022753"/>
    </source>
</evidence>
<evidence type="ECO:0000256" key="7">
    <source>
        <dbReference type="SAM" id="MobiDB-lite"/>
    </source>
</evidence>
<evidence type="ECO:0000256" key="3">
    <source>
        <dbReference type="ARBA" id="ARBA00022448"/>
    </source>
</evidence>
<dbReference type="GO" id="GO:0032511">
    <property type="term" value="P:late endosome to vacuole transport via multivesicular body sorting pathway"/>
    <property type="evidence" value="ECO:0007669"/>
    <property type="project" value="TreeGrafter"/>
</dbReference>
<dbReference type="STRING" id="431595.K3XAW8"/>
<evidence type="ECO:0000313" key="8">
    <source>
        <dbReference type="EnsemblProtists" id="PYU1_T014367"/>
    </source>
</evidence>
<dbReference type="PANTHER" id="PTHR22761">
    <property type="entry name" value="CHARGED MULTIVESICULAR BODY PROTEIN"/>
    <property type="match status" value="1"/>
</dbReference>
<keyword evidence="9" id="KW-1185">Reference proteome</keyword>
<dbReference type="GO" id="GO:0015031">
    <property type="term" value="P:protein transport"/>
    <property type="evidence" value="ECO:0007669"/>
    <property type="project" value="UniProtKB-KW"/>
</dbReference>
<comment type="similarity">
    <text evidence="2">Belongs to the SNF7 family.</text>
</comment>
<dbReference type="EMBL" id="GL376565">
    <property type="status" value="NOT_ANNOTATED_CDS"/>
    <property type="molecule type" value="Genomic_DNA"/>
</dbReference>
<dbReference type="HOGENOM" id="CLU_086201_0_1_1"/>
<protein>
    <recommendedName>
        <fullName evidence="10">Charged multivesicular body protein 6</fullName>
    </recommendedName>
</protein>
<evidence type="ECO:0000256" key="2">
    <source>
        <dbReference type="ARBA" id="ARBA00006190"/>
    </source>
</evidence>